<dbReference type="InterPro" id="IPR052338">
    <property type="entry name" value="Transposase_5"/>
</dbReference>
<evidence type="ECO:0000313" key="4">
    <source>
        <dbReference type="Proteomes" id="UP000615446"/>
    </source>
</evidence>
<dbReference type="InterPro" id="IPR036397">
    <property type="entry name" value="RNaseH_sf"/>
</dbReference>
<evidence type="ECO:0000259" key="2">
    <source>
        <dbReference type="Pfam" id="PF06056"/>
    </source>
</evidence>
<dbReference type="InterPro" id="IPR002492">
    <property type="entry name" value="Transposase_Tc1-like"/>
</dbReference>
<gene>
    <name evidence="3" type="ORF">RCL2_002528300</name>
</gene>
<proteinExistence type="predicted"/>
<evidence type="ECO:0000313" key="3">
    <source>
        <dbReference type="EMBL" id="GES98747.1"/>
    </source>
</evidence>
<feature type="domain" description="Transposase Tc1-like" evidence="1">
    <location>
        <begin position="99"/>
        <end position="169"/>
    </location>
</feature>
<dbReference type="NCBIfam" id="NF033545">
    <property type="entry name" value="transpos_IS630"/>
    <property type="match status" value="1"/>
</dbReference>
<reference evidence="3" key="1">
    <citation type="submission" date="2019-10" db="EMBL/GenBank/DDBJ databases">
        <title>Conservation and host-specific expression of non-tandemly repeated heterogenous ribosome RNA gene in arbuscular mycorrhizal fungi.</title>
        <authorList>
            <person name="Maeda T."/>
            <person name="Kobayashi Y."/>
            <person name="Nakagawa T."/>
            <person name="Ezawa T."/>
            <person name="Yamaguchi K."/>
            <person name="Bino T."/>
            <person name="Nishimoto Y."/>
            <person name="Shigenobu S."/>
            <person name="Kawaguchi M."/>
        </authorList>
    </citation>
    <scope>NUCLEOTIDE SEQUENCE</scope>
    <source>
        <strain evidence="3">HR1</strain>
    </source>
</reference>
<dbReference type="InterPro" id="IPR010332">
    <property type="entry name" value="ATPase_terminase-su_N"/>
</dbReference>
<dbReference type="InterPro" id="IPR047655">
    <property type="entry name" value="Transpos_IS630-like"/>
</dbReference>
<dbReference type="GO" id="GO:0006313">
    <property type="term" value="P:DNA transposition"/>
    <property type="evidence" value="ECO:0007669"/>
    <property type="project" value="InterPro"/>
</dbReference>
<organism evidence="3 4">
    <name type="scientific">Rhizophagus clarus</name>
    <dbReference type="NCBI Taxonomy" id="94130"/>
    <lineage>
        <taxon>Eukaryota</taxon>
        <taxon>Fungi</taxon>
        <taxon>Fungi incertae sedis</taxon>
        <taxon>Mucoromycota</taxon>
        <taxon>Glomeromycotina</taxon>
        <taxon>Glomeromycetes</taxon>
        <taxon>Glomerales</taxon>
        <taxon>Glomeraceae</taxon>
        <taxon>Rhizophagus</taxon>
    </lineage>
</organism>
<dbReference type="SUPFAM" id="SSF46689">
    <property type="entry name" value="Homeodomain-like"/>
    <property type="match status" value="1"/>
</dbReference>
<dbReference type="PANTHER" id="PTHR23022">
    <property type="entry name" value="TRANSPOSABLE ELEMENT-RELATED"/>
    <property type="match status" value="1"/>
</dbReference>
<dbReference type="Gene3D" id="3.30.420.10">
    <property type="entry name" value="Ribonuclease H-like superfamily/Ribonuclease H"/>
    <property type="match status" value="1"/>
</dbReference>
<dbReference type="GO" id="GO:0015074">
    <property type="term" value="P:DNA integration"/>
    <property type="evidence" value="ECO:0007669"/>
    <property type="project" value="InterPro"/>
</dbReference>
<dbReference type="AlphaFoldDB" id="A0A8H3M4T9"/>
<evidence type="ECO:0000259" key="1">
    <source>
        <dbReference type="Pfam" id="PF01498"/>
    </source>
</evidence>
<dbReference type="EMBL" id="BLAL01000274">
    <property type="protein sequence ID" value="GES98747.1"/>
    <property type="molecule type" value="Genomic_DNA"/>
</dbReference>
<feature type="domain" description="Terminase ATPase subunit N-terminal" evidence="2">
    <location>
        <begin position="39"/>
        <end position="92"/>
    </location>
</feature>
<dbReference type="Pfam" id="PF01498">
    <property type="entry name" value="HTH_Tnp_Tc3_2"/>
    <property type="match status" value="1"/>
</dbReference>
<dbReference type="InterPro" id="IPR009057">
    <property type="entry name" value="Homeodomain-like_sf"/>
</dbReference>
<dbReference type="PANTHER" id="PTHR23022:SF134">
    <property type="entry name" value="TRANSPOSABLE ELEMENT TC1 TRANSPOSASE"/>
    <property type="match status" value="1"/>
</dbReference>
<dbReference type="Proteomes" id="UP000615446">
    <property type="component" value="Unassembled WGS sequence"/>
</dbReference>
<dbReference type="GO" id="GO:0003677">
    <property type="term" value="F:DNA binding"/>
    <property type="evidence" value="ECO:0007669"/>
    <property type="project" value="InterPro"/>
</dbReference>
<protein>
    <submittedName>
        <fullName evidence="3">IS630 family transposase</fullName>
    </submittedName>
</protein>
<accession>A0A8H3M4T9</accession>
<comment type="caution">
    <text evidence="3">The sequence shown here is derived from an EMBL/GenBank/DDBJ whole genome shotgun (WGS) entry which is preliminary data.</text>
</comment>
<dbReference type="Pfam" id="PF06056">
    <property type="entry name" value="Terminase_5"/>
    <property type="match status" value="1"/>
</dbReference>
<name>A0A8H3M4T9_9GLOM</name>
<sequence length="351" mass="40940">MNQISVPVDGVGSSRKSSVTKICCESRIALQMTKLTTEQRAQAILMIERGFTSREIAAKIGCKSHVTILNLKKKYEETSKVEDKQRSGWPRKLNERNERTIIRRLMTNECSNAVQLKKSLQINDEINVSSNTVRRALKRNGLSARVKRKKPLLSKKHRENRLKFAKRFKDWTVSDWNRVVWSDKSKFQIFGSDGREYCWKRQGETLKDAHIKPTVKFGGGLDAELYRQILSEDFMETLRYYDLSVSDVIFQQDNDLKHTALLTKQWFEDNNVEVLPWPLQSPDLNLIEHLWNDVDWRLRALNVTIRGKDALWEHVSQIWNETTLETCTKLIESMPARIQDVINAKGGYTRW</sequence>
<dbReference type="OrthoDB" id="2416077at2759"/>